<dbReference type="Gene3D" id="3.10.180.10">
    <property type="entry name" value="2,3-Dihydroxybiphenyl 1,2-Dioxygenase, domain 1"/>
    <property type="match status" value="2"/>
</dbReference>
<dbReference type="Proteomes" id="UP001398420">
    <property type="component" value="Unassembled WGS sequence"/>
</dbReference>
<comment type="caution">
    <text evidence="10">The sequence shown here is derived from an EMBL/GenBank/DDBJ whole genome shotgun (WGS) entry which is preliminary data.</text>
</comment>
<dbReference type="PANTHER" id="PTHR43279:SF1">
    <property type="entry name" value="CATECHOL-2,3-DIOXYGENASE"/>
    <property type="match status" value="1"/>
</dbReference>
<evidence type="ECO:0000256" key="1">
    <source>
        <dbReference type="ARBA" id="ARBA00001954"/>
    </source>
</evidence>
<evidence type="ECO:0000256" key="2">
    <source>
        <dbReference type="ARBA" id="ARBA00008784"/>
    </source>
</evidence>
<dbReference type="RefSeq" id="WP_068454090.1">
    <property type="nucleotide sequence ID" value="NZ_CP147847.1"/>
</dbReference>
<dbReference type="PROSITE" id="PS00082">
    <property type="entry name" value="EXTRADIOL_DIOXYGENAS"/>
    <property type="match status" value="1"/>
</dbReference>
<dbReference type="InterPro" id="IPR004360">
    <property type="entry name" value="Glyas_Fos-R_dOase_dom"/>
</dbReference>
<comment type="similarity">
    <text evidence="2 8">Belongs to the extradiol ring-cleavage dioxygenase family.</text>
</comment>
<keyword evidence="6 8" id="KW-0560">Oxidoreductase</keyword>
<keyword evidence="7 8" id="KW-0408">Iron</keyword>
<dbReference type="SUPFAM" id="SSF54593">
    <property type="entry name" value="Glyoxalase/Bleomycin resistance protein/Dihydroxybiphenyl dioxygenase"/>
    <property type="match status" value="2"/>
</dbReference>
<dbReference type="PROSITE" id="PS51819">
    <property type="entry name" value="VOC"/>
    <property type="match status" value="1"/>
</dbReference>
<dbReference type="InterPro" id="IPR000486">
    <property type="entry name" value="Xdiol_ring_cleave_dOase_1/2"/>
</dbReference>
<dbReference type="InterPro" id="IPR037523">
    <property type="entry name" value="VOC_core"/>
</dbReference>
<evidence type="ECO:0000256" key="5">
    <source>
        <dbReference type="ARBA" id="ARBA00022964"/>
    </source>
</evidence>
<gene>
    <name evidence="10" type="ORF">AAF454_12420</name>
</gene>
<accession>A0ABU9LN44</accession>
<comment type="cofactor">
    <cofactor evidence="1 8">
        <name>Fe(2+)</name>
        <dbReference type="ChEBI" id="CHEBI:29033"/>
    </cofactor>
</comment>
<dbReference type="CDD" id="cd07255">
    <property type="entry name" value="VOC_BsCatE_like_N"/>
    <property type="match status" value="1"/>
</dbReference>
<name>A0ABU9LN44_9BACL</name>
<sequence length="283" mass="31868">MPTTFHQKPNLFIQNVTLKVSNLSRSIDFYTEIIGFRVLQQEEGRVTLTADGQHALITLVEVPNAQFVRGATGLYHFALLLPSRKDLGNLIQHFIQKNVQIGAGDHDVSEALYLSDPDGNGIEMYIDRPADTWKWDSNGQVYMTTDPVQFQSVLREADGTWSGLPIDTVMGHIHLSVRNLQESEDFYTSLLDYAVVSRYGGQALFISTGGYHHHIGLNTWHSEGAEALPKDAVGIQSYTVQLPDQDYAVNLKKRFVEQNMEIKEQENIFSIIEPNGIEVKFTI</sequence>
<evidence type="ECO:0000259" key="9">
    <source>
        <dbReference type="PROSITE" id="PS51819"/>
    </source>
</evidence>
<evidence type="ECO:0000256" key="7">
    <source>
        <dbReference type="ARBA" id="ARBA00023004"/>
    </source>
</evidence>
<keyword evidence="4 8" id="KW-0058">Aromatic hydrocarbons catabolism</keyword>
<dbReference type="InterPro" id="IPR029068">
    <property type="entry name" value="Glyas_Bleomycin-R_OHBP_Dase"/>
</dbReference>
<protein>
    <submittedName>
        <fullName evidence="10">VOC family protein</fullName>
    </submittedName>
</protein>
<reference evidence="10 11" key="1">
    <citation type="submission" date="2024-04" db="EMBL/GenBank/DDBJ databases">
        <authorList>
            <person name="Wu Y.S."/>
            <person name="Zhang L."/>
        </authorList>
    </citation>
    <scope>NUCLEOTIDE SEQUENCE [LARGE SCALE GENOMIC DNA]</scope>
    <source>
        <strain evidence="10 11">KG-01</strain>
    </source>
</reference>
<evidence type="ECO:0000256" key="3">
    <source>
        <dbReference type="ARBA" id="ARBA00022723"/>
    </source>
</evidence>
<dbReference type="Pfam" id="PF00903">
    <property type="entry name" value="Glyoxalase"/>
    <property type="match status" value="1"/>
</dbReference>
<evidence type="ECO:0000256" key="6">
    <source>
        <dbReference type="ARBA" id="ARBA00023002"/>
    </source>
</evidence>
<keyword evidence="11" id="KW-1185">Reference proteome</keyword>
<evidence type="ECO:0000256" key="4">
    <source>
        <dbReference type="ARBA" id="ARBA00022797"/>
    </source>
</evidence>
<keyword evidence="3" id="KW-0479">Metal-binding</keyword>
<dbReference type="EMBL" id="JBCEWA010000009">
    <property type="protein sequence ID" value="MEL5989209.1"/>
    <property type="molecule type" value="Genomic_DNA"/>
</dbReference>
<evidence type="ECO:0000313" key="10">
    <source>
        <dbReference type="EMBL" id="MEL5989209.1"/>
    </source>
</evidence>
<dbReference type="PANTHER" id="PTHR43279">
    <property type="entry name" value="CATECHOL-2,3-DIOXYGENASE"/>
    <property type="match status" value="1"/>
</dbReference>
<evidence type="ECO:0000256" key="8">
    <source>
        <dbReference type="RuleBase" id="RU000683"/>
    </source>
</evidence>
<feature type="domain" description="VOC" evidence="9">
    <location>
        <begin position="12"/>
        <end position="127"/>
    </location>
</feature>
<keyword evidence="5 8" id="KW-0223">Dioxygenase</keyword>
<proteinExistence type="inferred from homology"/>
<organism evidence="10 11">
    <name type="scientific">Kurthia gibsonii</name>
    <dbReference type="NCBI Taxonomy" id="33946"/>
    <lineage>
        <taxon>Bacteria</taxon>
        <taxon>Bacillati</taxon>
        <taxon>Bacillota</taxon>
        <taxon>Bacilli</taxon>
        <taxon>Bacillales</taxon>
        <taxon>Caryophanaceae</taxon>
        <taxon>Kurthia</taxon>
    </lineage>
</organism>
<evidence type="ECO:0000313" key="11">
    <source>
        <dbReference type="Proteomes" id="UP001398420"/>
    </source>
</evidence>